<dbReference type="SUPFAM" id="SSF88697">
    <property type="entry name" value="PUA domain-like"/>
    <property type="match status" value="1"/>
</dbReference>
<dbReference type="RefSeq" id="WP_257451934.1">
    <property type="nucleotide sequence ID" value="NZ_JANIPJ010000027.1"/>
</dbReference>
<accession>A0A9X2MW03</accession>
<proteinExistence type="predicted"/>
<reference evidence="1" key="1">
    <citation type="submission" date="2022-08" db="EMBL/GenBank/DDBJ databases">
        <title>The genomic sequence of strain Paenibacillus sp. SCIV0701.</title>
        <authorList>
            <person name="Zhao H."/>
        </authorList>
    </citation>
    <scope>NUCLEOTIDE SEQUENCE</scope>
    <source>
        <strain evidence="1">SCIV0701</strain>
    </source>
</reference>
<dbReference type="AlphaFoldDB" id="A0A9X2MW03"/>
<name>A0A9X2MW03_9BACL</name>
<gene>
    <name evidence="1" type="ORF">NQZ67_26510</name>
</gene>
<dbReference type="EMBL" id="JANIPJ010000027">
    <property type="protein sequence ID" value="MCR2807445.1"/>
    <property type="molecule type" value="Genomic_DNA"/>
</dbReference>
<keyword evidence="2" id="KW-1185">Reference proteome</keyword>
<evidence type="ECO:0000313" key="2">
    <source>
        <dbReference type="Proteomes" id="UP001141950"/>
    </source>
</evidence>
<evidence type="ECO:0000313" key="1">
    <source>
        <dbReference type="EMBL" id="MCR2807445.1"/>
    </source>
</evidence>
<protein>
    <submittedName>
        <fullName evidence="1">ASCH domain-containing protein</fullName>
    </submittedName>
</protein>
<dbReference type="InterPro" id="IPR015947">
    <property type="entry name" value="PUA-like_sf"/>
</dbReference>
<organism evidence="1 2">
    <name type="scientific">Paenibacillus soyae</name>
    <dbReference type="NCBI Taxonomy" id="2969249"/>
    <lineage>
        <taxon>Bacteria</taxon>
        <taxon>Bacillati</taxon>
        <taxon>Bacillota</taxon>
        <taxon>Bacilli</taxon>
        <taxon>Bacillales</taxon>
        <taxon>Paenibacillaceae</taxon>
        <taxon>Paenibacillus</taxon>
    </lineage>
</organism>
<dbReference type="Proteomes" id="UP001141950">
    <property type="component" value="Unassembled WGS sequence"/>
</dbReference>
<comment type="caution">
    <text evidence="1">The sequence shown here is derived from an EMBL/GenBank/DDBJ whole genome shotgun (WGS) entry which is preliminary data.</text>
</comment>
<sequence>MNTPLQLPPKTCSIDRLITLEADIQLVLAGRKTATRRNGRYADPGESTAFHGRRLVVIDVYRQKVGELSDDDAQSEGYESVEAYNQHILRLHPGMPWLPHMNMWVHDFRLE</sequence>